<protein>
    <submittedName>
        <fullName evidence="1">Uncharacterized protein</fullName>
    </submittedName>
</protein>
<feature type="non-terminal residue" evidence="1">
    <location>
        <position position="305"/>
    </location>
</feature>
<dbReference type="PANTHER" id="PTHR47510">
    <property type="entry name" value="REVERSE TRANSCRIPTASE DOMAIN-CONTAINING PROTEIN"/>
    <property type="match status" value="1"/>
</dbReference>
<evidence type="ECO:0000313" key="2">
    <source>
        <dbReference type="Proteomes" id="UP001152795"/>
    </source>
</evidence>
<evidence type="ECO:0000313" key="1">
    <source>
        <dbReference type="EMBL" id="CAB4006463.1"/>
    </source>
</evidence>
<organism evidence="1 2">
    <name type="scientific">Paramuricea clavata</name>
    <name type="common">Red gorgonian</name>
    <name type="synonym">Violescent sea-whip</name>
    <dbReference type="NCBI Taxonomy" id="317549"/>
    <lineage>
        <taxon>Eukaryota</taxon>
        <taxon>Metazoa</taxon>
        <taxon>Cnidaria</taxon>
        <taxon>Anthozoa</taxon>
        <taxon>Octocorallia</taxon>
        <taxon>Malacalcyonacea</taxon>
        <taxon>Plexauridae</taxon>
        <taxon>Paramuricea</taxon>
    </lineage>
</organism>
<comment type="caution">
    <text evidence="1">The sequence shown here is derived from an EMBL/GenBank/DDBJ whole genome shotgun (WGS) entry which is preliminary data.</text>
</comment>
<dbReference type="EMBL" id="CACRXK020005515">
    <property type="protein sequence ID" value="CAB4006463.1"/>
    <property type="molecule type" value="Genomic_DNA"/>
</dbReference>
<dbReference type="PANTHER" id="PTHR47510:SF3">
    <property type="entry name" value="ENDO_EXONUCLEASE_PHOSPHATASE DOMAIN-CONTAINING PROTEIN"/>
    <property type="match status" value="1"/>
</dbReference>
<reference evidence="1" key="1">
    <citation type="submission" date="2020-04" db="EMBL/GenBank/DDBJ databases">
        <authorList>
            <person name="Alioto T."/>
            <person name="Alioto T."/>
            <person name="Gomez Garrido J."/>
        </authorList>
    </citation>
    <scope>NUCLEOTIDE SEQUENCE</scope>
    <source>
        <strain evidence="1">A484AB</strain>
    </source>
</reference>
<proteinExistence type="predicted"/>
<dbReference type="AlphaFoldDB" id="A0A6S7HRH9"/>
<accession>A0A6S7HRH9</accession>
<sequence>MIEYLTNCRLTSIEATNSNSGIILMGDLNKLDTSRISRQFNLKQLVKFATRGERTLDVILTNLSKFYGNPQKLAPFGLSDHCTINVLPNTKSTTENMFKVIKTRNLRQSNKNAVGRTLSAVDWSRLDNVVTCKEKVSIFNDIVVNTIILQLRLKAIMPITAKKIHINNAPWMTTKLKGLIRKRQKALNNGNQTVFKYYRNKVNLERKKCRQTYFHEKIKSLKYTKPKDWWRAVKNISGMDPTLKPDILSCLQIEEFQQLDKFEIANQINDSFLEPLQRFQALNSSNYVNASDVSNISDSNMLTVS</sequence>
<dbReference type="Proteomes" id="UP001152795">
    <property type="component" value="Unassembled WGS sequence"/>
</dbReference>
<keyword evidence="2" id="KW-1185">Reference proteome</keyword>
<dbReference type="OrthoDB" id="6152807at2759"/>
<name>A0A6S7HRH9_PARCT</name>
<gene>
    <name evidence="1" type="ORF">PACLA_8A002984</name>
</gene>